<evidence type="ECO:0000313" key="2">
    <source>
        <dbReference type="EMBL" id="SVA57054.1"/>
    </source>
</evidence>
<keyword evidence="1" id="KW-0472">Membrane</keyword>
<organism evidence="2">
    <name type="scientific">marine metagenome</name>
    <dbReference type="NCBI Taxonomy" id="408172"/>
    <lineage>
        <taxon>unclassified sequences</taxon>
        <taxon>metagenomes</taxon>
        <taxon>ecological metagenomes</taxon>
    </lineage>
</organism>
<evidence type="ECO:0000256" key="1">
    <source>
        <dbReference type="SAM" id="Phobius"/>
    </source>
</evidence>
<name>A0A381WX18_9ZZZZ</name>
<evidence type="ECO:0008006" key="3">
    <source>
        <dbReference type="Google" id="ProtNLM"/>
    </source>
</evidence>
<reference evidence="2" key="1">
    <citation type="submission" date="2018-05" db="EMBL/GenBank/DDBJ databases">
        <authorList>
            <person name="Lanie J.A."/>
            <person name="Ng W.-L."/>
            <person name="Kazmierczak K.M."/>
            <person name="Andrzejewski T.M."/>
            <person name="Davidsen T.M."/>
            <person name="Wayne K.J."/>
            <person name="Tettelin H."/>
            <person name="Glass J.I."/>
            <person name="Rusch D."/>
            <person name="Podicherti R."/>
            <person name="Tsui H.-C.T."/>
            <person name="Winkler M.E."/>
        </authorList>
    </citation>
    <scope>NUCLEOTIDE SEQUENCE</scope>
</reference>
<proteinExistence type="predicted"/>
<keyword evidence="1" id="KW-0812">Transmembrane</keyword>
<sequence length="68" mass="7556">MLEVGIALLITAIVVIAILYIISIWVYKRSPANMCFIRTGFRGTKVCLGKGALVLPVFHEVSWVSFET</sequence>
<accession>A0A381WX18</accession>
<protein>
    <recommendedName>
        <fullName evidence="3">Band 7 domain-containing protein</fullName>
    </recommendedName>
</protein>
<dbReference type="EMBL" id="UINC01013166">
    <property type="protein sequence ID" value="SVA57054.1"/>
    <property type="molecule type" value="Genomic_DNA"/>
</dbReference>
<dbReference type="AlphaFoldDB" id="A0A381WX18"/>
<keyword evidence="1" id="KW-1133">Transmembrane helix</keyword>
<gene>
    <name evidence="2" type="ORF">METZ01_LOCUS109908</name>
</gene>
<feature type="transmembrane region" description="Helical" evidence="1">
    <location>
        <begin position="6"/>
        <end position="27"/>
    </location>
</feature>
<feature type="non-terminal residue" evidence="2">
    <location>
        <position position="68"/>
    </location>
</feature>